<dbReference type="PANTHER" id="PTHR30543:SF21">
    <property type="entry name" value="NAD(P)H-DEPENDENT FMN REDUCTASE LOT6"/>
    <property type="match status" value="1"/>
</dbReference>
<organism evidence="4 5">
    <name type="scientific">Luteimonas lutimaris</name>
    <dbReference type="NCBI Taxonomy" id="698645"/>
    <lineage>
        <taxon>Bacteria</taxon>
        <taxon>Pseudomonadati</taxon>
        <taxon>Pseudomonadota</taxon>
        <taxon>Gammaproteobacteria</taxon>
        <taxon>Lysobacterales</taxon>
        <taxon>Lysobacteraceae</taxon>
        <taxon>Luteimonas</taxon>
    </lineage>
</organism>
<dbReference type="InterPro" id="IPR029039">
    <property type="entry name" value="Flavoprotein-like_sf"/>
</dbReference>
<comment type="cofactor">
    <cofactor evidence="1">
        <name>FMN</name>
        <dbReference type="ChEBI" id="CHEBI:58210"/>
    </cofactor>
</comment>
<proteinExistence type="predicted"/>
<evidence type="ECO:0000256" key="1">
    <source>
        <dbReference type="ARBA" id="ARBA00001917"/>
    </source>
</evidence>
<dbReference type="Pfam" id="PF03358">
    <property type="entry name" value="FMN_red"/>
    <property type="match status" value="1"/>
</dbReference>
<gene>
    <name evidence="4" type="ORF">GCM10022229_19310</name>
</gene>
<dbReference type="Gene3D" id="3.40.50.360">
    <property type="match status" value="1"/>
</dbReference>
<keyword evidence="2" id="KW-0285">Flavoprotein</keyword>
<sequence>MANIVGLCGSLRRGSFNAALLRAAAGLVPDGSHIDARTLHGVPLYDGDVEAAEGIPPAVAALKDAVAAADGLLLATPEYNNGIPGVFKNAIDWMSRPAADIARVFGGKPVAVLGASPGGFGTQLAQNGWLPVLRTLGTAPWFEGRLMVARAGDVFDADGRIVDAGIERRLRGFVAGFCAHVEGITRKTSSNG</sequence>
<dbReference type="InterPro" id="IPR005025">
    <property type="entry name" value="FMN_Rdtase-like_dom"/>
</dbReference>
<evidence type="ECO:0000256" key="2">
    <source>
        <dbReference type="ARBA" id="ARBA00022643"/>
    </source>
</evidence>
<accession>A0ABP7ML46</accession>
<dbReference type="InterPro" id="IPR050712">
    <property type="entry name" value="NAD(P)H-dep_reductase"/>
</dbReference>
<keyword evidence="5" id="KW-1185">Reference proteome</keyword>
<dbReference type="Proteomes" id="UP001501727">
    <property type="component" value="Unassembled WGS sequence"/>
</dbReference>
<evidence type="ECO:0000259" key="3">
    <source>
        <dbReference type="Pfam" id="PF03358"/>
    </source>
</evidence>
<name>A0ABP7ML46_9GAMM</name>
<comment type="caution">
    <text evidence="4">The sequence shown here is derived from an EMBL/GenBank/DDBJ whole genome shotgun (WGS) entry which is preliminary data.</text>
</comment>
<dbReference type="RefSeq" id="WP_344759783.1">
    <property type="nucleotide sequence ID" value="NZ_BAAAZU010000010.1"/>
</dbReference>
<reference evidence="5" key="1">
    <citation type="journal article" date="2019" name="Int. J. Syst. Evol. Microbiol.">
        <title>The Global Catalogue of Microorganisms (GCM) 10K type strain sequencing project: providing services to taxonomists for standard genome sequencing and annotation.</title>
        <authorList>
            <consortium name="The Broad Institute Genomics Platform"/>
            <consortium name="The Broad Institute Genome Sequencing Center for Infectious Disease"/>
            <person name="Wu L."/>
            <person name="Ma J."/>
        </authorList>
    </citation>
    <scope>NUCLEOTIDE SEQUENCE [LARGE SCALE GENOMIC DNA]</scope>
    <source>
        <strain evidence="5">JCM 16916</strain>
    </source>
</reference>
<evidence type="ECO:0000313" key="5">
    <source>
        <dbReference type="Proteomes" id="UP001501727"/>
    </source>
</evidence>
<protein>
    <submittedName>
        <fullName evidence="4">NADPH-dependent FMN reductase</fullName>
    </submittedName>
</protein>
<feature type="domain" description="NADPH-dependent FMN reductase-like" evidence="3">
    <location>
        <begin position="3"/>
        <end position="151"/>
    </location>
</feature>
<keyword evidence="2" id="KW-0288">FMN</keyword>
<dbReference type="EMBL" id="BAAAZU010000010">
    <property type="protein sequence ID" value="GAA3925448.1"/>
    <property type="molecule type" value="Genomic_DNA"/>
</dbReference>
<dbReference type="PANTHER" id="PTHR30543">
    <property type="entry name" value="CHROMATE REDUCTASE"/>
    <property type="match status" value="1"/>
</dbReference>
<evidence type="ECO:0000313" key="4">
    <source>
        <dbReference type="EMBL" id="GAA3925448.1"/>
    </source>
</evidence>
<dbReference type="SUPFAM" id="SSF52218">
    <property type="entry name" value="Flavoproteins"/>
    <property type="match status" value="1"/>
</dbReference>